<reference evidence="5" key="1">
    <citation type="submission" date="2022-11" db="EMBL/GenBank/DDBJ databases">
        <title>Genome Sequence of Cubamyces cubensis.</title>
        <authorList>
            <person name="Buettner E."/>
        </authorList>
    </citation>
    <scope>NUCLEOTIDE SEQUENCE</scope>
    <source>
        <strain evidence="5">MPL-01</strain>
    </source>
</reference>
<dbReference type="Pfam" id="PF00775">
    <property type="entry name" value="Dioxygenase_C"/>
    <property type="match status" value="1"/>
</dbReference>
<evidence type="ECO:0000256" key="1">
    <source>
        <dbReference type="ARBA" id="ARBA00007825"/>
    </source>
</evidence>
<keyword evidence="2" id="KW-0223">Dioxygenase</keyword>
<dbReference type="InterPro" id="IPR015889">
    <property type="entry name" value="Intradiol_dOase_core"/>
</dbReference>
<dbReference type="SUPFAM" id="SSF49482">
    <property type="entry name" value="Aromatic compound dioxygenase"/>
    <property type="match status" value="1"/>
</dbReference>
<dbReference type="PANTHER" id="PTHR33711">
    <property type="entry name" value="DIOXYGENASE, PUTATIVE (AFU_ORTHOLOGUE AFUA_2G02910)-RELATED"/>
    <property type="match status" value="1"/>
</dbReference>
<dbReference type="InterPro" id="IPR050770">
    <property type="entry name" value="Intradiol_RC_Dioxygenase"/>
</dbReference>
<evidence type="ECO:0000259" key="4">
    <source>
        <dbReference type="Pfam" id="PF00775"/>
    </source>
</evidence>
<dbReference type="Gene3D" id="2.60.130.10">
    <property type="entry name" value="Aromatic compound dioxygenase"/>
    <property type="match status" value="1"/>
</dbReference>
<dbReference type="GO" id="GO:0016702">
    <property type="term" value="F:oxidoreductase activity, acting on single donors with incorporation of molecular oxygen, incorporation of two atoms of oxygen"/>
    <property type="evidence" value="ECO:0007669"/>
    <property type="project" value="InterPro"/>
</dbReference>
<evidence type="ECO:0000313" key="6">
    <source>
        <dbReference type="Proteomes" id="UP001215151"/>
    </source>
</evidence>
<protein>
    <recommendedName>
        <fullName evidence="4">Intradiol ring-cleavage dioxygenases domain-containing protein</fullName>
    </recommendedName>
</protein>
<dbReference type="EMBL" id="JAPEVG010000561">
    <property type="protein sequence ID" value="KAJ8457438.1"/>
    <property type="molecule type" value="Genomic_DNA"/>
</dbReference>
<dbReference type="GO" id="GO:0008199">
    <property type="term" value="F:ferric iron binding"/>
    <property type="evidence" value="ECO:0007669"/>
    <property type="project" value="InterPro"/>
</dbReference>
<evidence type="ECO:0000313" key="5">
    <source>
        <dbReference type="EMBL" id="KAJ8457438.1"/>
    </source>
</evidence>
<name>A0AAD7X7S1_9APHY</name>
<evidence type="ECO:0000256" key="2">
    <source>
        <dbReference type="ARBA" id="ARBA00022964"/>
    </source>
</evidence>
<dbReference type="InterPro" id="IPR000627">
    <property type="entry name" value="Intradiol_dOase_C"/>
</dbReference>
<accession>A0AAD7X7S1</accession>
<comment type="caution">
    <text evidence="5">The sequence shown here is derived from an EMBL/GenBank/DDBJ whole genome shotgun (WGS) entry which is preliminary data.</text>
</comment>
<dbReference type="PANTHER" id="PTHR33711:SF10">
    <property type="entry name" value="INTRADIOL RING-CLEAVAGE DIOXYGENASES DOMAIN-CONTAINING PROTEIN"/>
    <property type="match status" value="1"/>
</dbReference>
<keyword evidence="6" id="KW-1185">Reference proteome</keyword>
<dbReference type="Proteomes" id="UP001215151">
    <property type="component" value="Unassembled WGS sequence"/>
</dbReference>
<keyword evidence="3" id="KW-0560">Oxidoreductase</keyword>
<dbReference type="AlphaFoldDB" id="A0AAD7X7S1"/>
<organism evidence="5 6">
    <name type="scientific">Trametes cubensis</name>
    <dbReference type="NCBI Taxonomy" id="1111947"/>
    <lineage>
        <taxon>Eukaryota</taxon>
        <taxon>Fungi</taxon>
        <taxon>Dikarya</taxon>
        <taxon>Basidiomycota</taxon>
        <taxon>Agaricomycotina</taxon>
        <taxon>Agaricomycetes</taxon>
        <taxon>Polyporales</taxon>
        <taxon>Polyporaceae</taxon>
        <taxon>Trametes</taxon>
    </lineage>
</organism>
<evidence type="ECO:0000256" key="3">
    <source>
        <dbReference type="ARBA" id="ARBA00023002"/>
    </source>
</evidence>
<feature type="domain" description="Intradiol ring-cleavage dioxygenases" evidence="4">
    <location>
        <begin position="55"/>
        <end position="196"/>
    </location>
</feature>
<gene>
    <name evidence="5" type="ORF">ONZ51_g11535</name>
</gene>
<proteinExistence type="inferred from homology"/>
<comment type="similarity">
    <text evidence="1">Belongs to the intradiol ring-cleavage dioxygenase family.</text>
</comment>
<sequence>MPQVVTVADWAPHVGVGILTRLVSFARSALIMTVVDNPLTWKLGFRGTNEKDDVEGPFYILGSPKRQIDDGKAVVASAEYMNKYGPFLFVIDVKDEKGEPIPNATLDWWQADSEGNYYFATWTLRGKVTTDANGRAEVLSIRPGDYGAPMLGRRAGHIHLIVSDAKGRHRTMTTQAYVCPANKSEHMLADIANYARTSRPGNMMTCYSIPAANDCEKYWDLPELSAEDTTMTERVKRWNAQLKDHGVNREIIAVGQHELKLNKA</sequence>